<keyword evidence="4" id="KW-1185">Reference proteome</keyword>
<organism evidence="3 4">
    <name type="scientific">Orchesella dallaii</name>
    <dbReference type="NCBI Taxonomy" id="48710"/>
    <lineage>
        <taxon>Eukaryota</taxon>
        <taxon>Metazoa</taxon>
        <taxon>Ecdysozoa</taxon>
        <taxon>Arthropoda</taxon>
        <taxon>Hexapoda</taxon>
        <taxon>Collembola</taxon>
        <taxon>Entomobryomorpha</taxon>
        <taxon>Entomobryoidea</taxon>
        <taxon>Orchesellidae</taxon>
        <taxon>Orchesellinae</taxon>
        <taxon>Orchesella</taxon>
    </lineage>
</organism>
<name>A0ABP1RPU9_9HEXA</name>
<sequence>MKILIFLVLLLAANITTETQPDETKKEPNIENPHDTTAEFKAAIDKLNDTITEMFADQATVHQTQKQKQNLVRSLRIVSRELGIMARSLAKDLEHYSDPDSDKKPLKPMDAKNSPMLQGTVPWLIGLLE</sequence>
<feature type="region of interest" description="Disordered" evidence="1">
    <location>
        <begin position="93"/>
        <end position="114"/>
    </location>
</feature>
<proteinExistence type="predicted"/>
<evidence type="ECO:0000256" key="1">
    <source>
        <dbReference type="SAM" id="MobiDB-lite"/>
    </source>
</evidence>
<feature type="chain" id="PRO_5047319083" evidence="2">
    <location>
        <begin position="20"/>
        <end position="129"/>
    </location>
</feature>
<gene>
    <name evidence="3" type="ORF">ODALV1_LOCUS24696</name>
</gene>
<evidence type="ECO:0000313" key="3">
    <source>
        <dbReference type="EMBL" id="CAL8132650.1"/>
    </source>
</evidence>
<evidence type="ECO:0000313" key="4">
    <source>
        <dbReference type="Proteomes" id="UP001642540"/>
    </source>
</evidence>
<feature type="signal peptide" evidence="2">
    <location>
        <begin position="1"/>
        <end position="19"/>
    </location>
</feature>
<accession>A0ABP1RPU9</accession>
<feature type="compositionally biased region" description="Basic and acidic residues" evidence="1">
    <location>
        <begin position="93"/>
        <end position="110"/>
    </location>
</feature>
<comment type="caution">
    <text evidence="3">The sequence shown here is derived from an EMBL/GenBank/DDBJ whole genome shotgun (WGS) entry which is preliminary data.</text>
</comment>
<reference evidence="3 4" key="1">
    <citation type="submission" date="2024-08" db="EMBL/GenBank/DDBJ databases">
        <authorList>
            <person name="Cucini C."/>
            <person name="Frati F."/>
        </authorList>
    </citation>
    <scope>NUCLEOTIDE SEQUENCE [LARGE SCALE GENOMIC DNA]</scope>
</reference>
<protein>
    <submittedName>
        <fullName evidence="3">Uncharacterized protein</fullName>
    </submittedName>
</protein>
<keyword evidence="2" id="KW-0732">Signal</keyword>
<dbReference type="EMBL" id="CAXLJM020000093">
    <property type="protein sequence ID" value="CAL8132650.1"/>
    <property type="molecule type" value="Genomic_DNA"/>
</dbReference>
<evidence type="ECO:0000256" key="2">
    <source>
        <dbReference type="SAM" id="SignalP"/>
    </source>
</evidence>
<dbReference type="Proteomes" id="UP001642540">
    <property type="component" value="Unassembled WGS sequence"/>
</dbReference>